<dbReference type="EMBL" id="CP014699">
    <property type="protein sequence ID" value="AND79362.1"/>
    <property type="molecule type" value="Genomic_DNA"/>
</dbReference>
<protein>
    <recommendedName>
        <fullName evidence="4">DUF3307 domain-containing protein</fullName>
    </recommendedName>
</protein>
<feature type="transmembrane region" description="Helical" evidence="1">
    <location>
        <begin position="12"/>
        <end position="31"/>
    </location>
</feature>
<dbReference type="Pfam" id="PF11750">
    <property type="entry name" value="DUF3307"/>
    <property type="match status" value="1"/>
</dbReference>
<sequence length="244" mass="27448">MLENVSFSAYLYDNPLLTLVLIAHFLADFQWQSQEMADKKASDKTFLIRHLLIVAAPLILAFCLIPSACLFLFLVFISHCIIDSGKSYLNAKIADKNWHKSAFVIDQLLHYSFIGAAYSLIPLQTPSWLFDINGGLRLLFFFVLITKPVNIVFKLFFSKYQTGDHDEQQTVAGAGALIGLLERITMAFFLISGQYASIGLVFTAKSIARYDKISKSQAFAEYYLIGSLFSIISVLASYALLYYL</sequence>
<feature type="transmembrane region" description="Helical" evidence="1">
    <location>
        <begin position="135"/>
        <end position="157"/>
    </location>
</feature>
<keyword evidence="3" id="KW-1185">Reference proteome</keyword>
<evidence type="ECO:0000256" key="1">
    <source>
        <dbReference type="SAM" id="Phobius"/>
    </source>
</evidence>
<evidence type="ECO:0000313" key="2">
    <source>
        <dbReference type="EMBL" id="AND79362.1"/>
    </source>
</evidence>
<dbReference type="InterPro" id="IPR021737">
    <property type="entry name" value="Phage_phiKZ_Orf197"/>
</dbReference>
<reference evidence="3" key="2">
    <citation type="submission" date="2016-03" db="EMBL/GenBank/DDBJ databases">
        <title>Streptococcus antelopensis sp. nov., isolated from the feces of the Tibetan antelope (Pantholops hodgsonii) in Hoh Xil National Nature Reserve, Qinghai, China.</title>
        <authorList>
            <person name="Bai X."/>
        </authorList>
    </citation>
    <scope>NUCLEOTIDE SEQUENCE [LARGE SCALE GENOMIC DNA]</scope>
    <source>
        <strain evidence="3">TA 26</strain>
    </source>
</reference>
<keyword evidence="1" id="KW-0812">Transmembrane</keyword>
<dbReference type="Proteomes" id="UP000077317">
    <property type="component" value="Chromosome"/>
</dbReference>
<dbReference type="KEGG" id="spat:A0O21_04615"/>
<dbReference type="AlphaFoldDB" id="A0A172Q7G2"/>
<feature type="transmembrane region" description="Helical" evidence="1">
    <location>
        <begin position="102"/>
        <end position="123"/>
    </location>
</feature>
<gene>
    <name evidence="2" type="ORF">A0O21_04615</name>
</gene>
<name>A0A172Q7G2_9STRE</name>
<feature type="transmembrane region" description="Helical" evidence="1">
    <location>
        <begin position="51"/>
        <end position="82"/>
    </location>
</feature>
<dbReference type="OrthoDB" id="5122730at2"/>
<organism evidence="2 3">
    <name type="scientific">Streptococcus pantholopis</name>
    <dbReference type="NCBI Taxonomy" id="1811193"/>
    <lineage>
        <taxon>Bacteria</taxon>
        <taxon>Bacillati</taxon>
        <taxon>Bacillota</taxon>
        <taxon>Bacilli</taxon>
        <taxon>Lactobacillales</taxon>
        <taxon>Streptococcaceae</taxon>
        <taxon>Streptococcus</taxon>
    </lineage>
</organism>
<dbReference type="RefSeq" id="WP_067062017.1">
    <property type="nucleotide sequence ID" value="NZ_CP014699.1"/>
</dbReference>
<feature type="transmembrane region" description="Helical" evidence="1">
    <location>
        <begin position="177"/>
        <end position="202"/>
    </location>
</feature>
<dbReference type="STRING" id="1811193.A0O21_04615"/>
<keyword evidence="1" id="KW-0472">Membrane</keyword>
<evidence type="ECO:0000313" key="3">
    <source>
        <dbReference type="Proteomes" id="UP000077317"/>
    </source>
</evidence>
<accession>A0A172Q7G2</accession>
<feature type="transmembrane region" description="Helical" evidence="1">
    <location>
        <begin position="222"/>
        <end position="243"/>
    </location>
</feature>
<proteinExistence type="predicted"/>
<keyword evidence="1" id="KW-1133">Transmembrane helix</keyword>
<reference evidence="2 3" key="1">
    <citation type="journal article" date="2016" name="Int. J. Syst. Evol. Microbiol.">
        <title>Streptococcuspantholopis sp. nov., isolated from faeces of the Tibetan antelope (Pantholops hodgsonii).</title>
        <authorList>
            <person name="Bai X."/>
            <person name="Xiong Y."/>
            <person name="Lu S."/>
            <person name="Jin D."/>
            <person name="Lai X."/>
            <person name="Yang J."/>
            <person name="Niu L."/>
            <person name="Hu S."/>
            <person name="Meng X."/>
            <person name="Pu J."/>
            <person name="Ye C."/>
            <person name="Xu J."/>
        </authorList>
    </citation>
    <scope>NUCLEOTIDE SEQUENCE [LARGE SCALE GENOMIC DNA]</scope>
    <source>
        <strain evidence="2 3">TA 26</strain>
    </source>
</reference>
<evidence type="ECO:0008006" key="4">
    <source>
        <dbReference type="Google" id="ProtNLM"/>
    </source>
</evidence>